<keyword evidence="7" id="KW-1185">Reference proteome</keyword>
<keyword evidence="3" id="KW-0862">Zinc</keyword>
<evidence type="ECO:0000313" key="6">
    <source>
        <dbReference type="EMBL" id="OQS05173.1"/>
    </source>
</evidence>
<organism evidence="6 7">
    <name type="scientific">Thraustotheca clavata</name>
    <dbReference type="NCBI Taxonomy" id="74557"/>
    <lineage>
        <taxon>Eukaryota</taxon>
        <taxon>Sar</taxon>
        <taxon>Stramenopiles</taxon>
        <taxon>Oomycota</taxon>
        <taxon>Saprolegniomycetes</taxon>
        <taxon>Saprolegniales</taxon>
        <taxon>Achlyaceae</taxon>
        <taxon>Thraustotheca</taxon>
    </lineage>
</organism>
<feature type="compositionally biased region" description="Low complexity" evidence="4">
    <location>
        <begin position="322"/>
        <end position="335"/>
    </location>
</feature>
<evidence type="ECO:0000256" key="2">
    <source>
        <dbReference type="ARBA" id="ARBA00022771"/>
    </source>
</evidence>
<feature type="compositionally biased region" description="Polar residues" evidence="4">
    <location>
        <begin position="744"/>
        <end position="758"/>
    </location>
</feature>
<proteinExistence type="predicted"/>
<keyword evidence="1" id="KW-0479">Metal-binding</keyword>
<name>A0A1W0A4F8_9STRA</name>
<sequence length="772" mass="85087">MNSDLTGIIRGFIQQKLLVPGEKKLFVSYYRKKIYADVRGDGTMVFENRRYMSPAALALAMKRGLNPGLKSDPGWVSLYATDTGECLKDIREVWIARTAGNPPAAASQATVRSRIVEQPPARELCSLCGLDRGQADSCIKCDACSKHYHRSCATQACSSTSYYCKSCIDQHCDIILNLLQDLREVMLKFIPQREEDQVNASATEENTVNATVNNQNIDIQNGQAENASSSESNVVDNVIAAFADPIAEKTNKKPVASGAIIQENNKAVEVNNQPVQDANAASEPAAAVPSTNNPVEDVNFDMEANTSDFNEPNAAKTTEVQTPTESEATESTVSSEVFCTEKPQEAAKLVPVSAKKSTPLTKATILLKHIDTMIRQLQNQDERLNILMNSTGEVLVHLARLDFSTALKSIDEELAKVVESCARPNDANEENFSPGIEGLIKVLNLRHGILSAKYHFKQTSTALETLAEKLLRSCDAREQKIEESWQKDLKAHEDIKNKLQTAKGDATAIQTELSHYNALIDHAVRQRKTLRALNLSKRFIPAYRECTADLKASSDHLLVTIVADKLKGLTKSLKKWEHMDTQFTEMKTELISRKEKLKRSAPDASPISAVLPALKLAKTTINLPSPPLIKLIDRQIVDLDVNLANIQRHKNEAMETLKTIESAMNTTNYDMNDRILYEPTEEWNALLATMRSMISRCQPARPAELAPAELAPAELVQTIKEEATIDAPVEPASNSFFSVQAPNATLNESAPGSTQTREAQADEGMIVIDDSD</sequence>
<evidence type="ECO:0000256" key="4">
    <source>
        <dbReference type="SAM" id="MobiDB-lite"/>
    </source>
</evidence>
<comment type="caution">
    <text evidence="6">The sequence shown here is derived from an EMBL/GenBank/DDBJ whole genome shotgun (WGS) entry which is preliminary data.</text>
</comment>
<dbReference type="AlphaFoldDB" id="A0A1W0A4F8"/>
<dbReference type="PROSITE" id="PS01359">
    <property type="entry name" value="ZF_PHD_1"/>
    <property type="match status" value="1"/>
</dbReference>
<feature type="compositionally biased region" description="Polar residues" evidence="4">
    <location>
        <begin position="305"/>
        <end position="321"/>
    </location>
</feature>
<dbReference type="OrthoDB" id="167806at2759"/>
<evidence type="ECO:0000313" key="7">
    <source>
        <dbReference type="Proteomes" id="UP000243217"/>
    </source>
</evidence>
<dbReference type="InterPro" id="IPR040843">
    <property type="entry name" value="RAMA"/>
</dbReference>
<feature type="region of interest" description="Disordered" evidence="4">
    <location>
        <begin position="744"/>
        <end position="772"/>
    </location>
</feature>
<evidence type="ECO:0000256" key="1">
    <source>
        <dbReference type="ARBA" id="ARBA00022723"/>
    </source>
</evidence>
<accession>A0A1W0A4F8</accession>
<dbReference type="EMBL" id="JNBS01000492">
    <property type="protein sequence ID" value="OQS05173.1"/>
    <property type="molecule type" value="Genomic_DNA"/>
</dbReference>
<dbReference type="Gene3D" id="3.30.40.10">
    <property type="entry name" value="Zinc/RING finger domain, C3HC4 (zinc finger)"/>
    <property type="match status" value="1"/>
</dbReference>
<keyword evidence="2" id="KW-0863">Zinc-finger</keyword>
<dbReference type="GO" id="GO:0008270">
    <property type="term" value="F:zinc ion binding"/>
    <property type="evidence" value="ECO:0007669"/>
    <property type="project" value="UniProtKB-KW"/>
</dbReference>
<feature type="domain" description="Zinc finger PHD-type" evidence="5">
    <location>
        <begin position="124"/>
        <end position="168"/>
    </location>
</feature>
<dbReference type="InterPro" id="IPR019786">
    <property type="entry name" value="Zinc_finger_PHD-type_CS"/>
</dbReference>
<evidence type="ECO:0000256" key="3">
    <source>
        <dbReference type="ARBA" id="ARBA00022833"/>
    </source>
</evidence>
<dbReference type="Pfam" id="PF18755">
    <property type="entry name" value="RAMA"/>
    <property type="match status" value="1"/>
</dbReference>
<evidence type="ECO:0000259" key="5">
    <source>
        <dbReference type="SMART" id="SM00249"/>
    </source>
</evidence>
<feature type="region of interest" description="Disordered" evidence="4">
    <location>
        <begin position="305"/>
        <end position="335"/>
    </location>
</feature>
<dbReference type="CDD" id="cd15489">
    <property type="entry name" value="PHD_SF"/>
    <property type="match status" value="1"/>
</dbReference>
<dbReference type="InterPro" id="IPR013083">
    <property type="entry name" value="Znf_RING/FYVE/PHD"/>
</dbReference>
<dbReference type="Proteomes" id="UP000243217">
    <property type="component" value="Unassembled WGS sequence"/>
</dbReference>
<reference evidence="6 7" key="1">
    <citation type="journal article" date="2014" name="Genome Biol. Evol.">
        <title>The secreted proteins of Achlya hypogyna and Thraustotheca clavata identify the ancestral oomycete secretome and reveal gene acquisitions by horizontal gene transfer.</title>
        <authorList>
            <person name="Misner I."/>
            <person name="Blouin N."/>
            <person name="Leonard G."/>
            <person name="Richards T.A."/>
            <person name="Lane C.E."/>
        </authorList>
    </citation>
    <scope>NUCLEOTIDE SEQUENCE [LARGE SCALE GENOMIC DNA]</scope>
    <source>
        <strain evidence="6 7">ATCC 34112</strain>
    </source>
</reference>
<gene>
    <name evidence="6" type="ORF">THRCLA_02652</name>
</gene>
<dbReference type="SMART" id="SM00249">
    <property type="entry name" value="PHD"/>
    <property type="match status" value="1"/>
</dbReference>
<dbReference type="InterPro" id="IPR001965">
    <property type="entry name" value="Znf_PHD"/>
</dbReference>
<protein>
    <recommendedName>
        <fullName evidence="5">Zinc finger PHD-type domain-containing protein</fullName>
    </recommendedName>
</protein>